<sequence length="71" mass="7833">MSLEKQPPRCGGDPNLKEETIELISDCDILLVSQIGPGAQKKLINRGVRPLIMPVFIEDALEKLYSVLQNG</sequence>
<organism evidence="2 3">
    <name type="scientific">Methanobacterium formicicum (strain DSM 3637 / PP1)</name>
    <dbReference type="NCBI Taxonomy" id="1204725"/>
    <lineage>
        <taxon>Archaea</taxon>
        <taxon>Methanobacteriati</taxon>
        <taxon>Methanobacteriota</taxon>
        <taxon>Methanomada group</taxon>
        <taxon>Methanobacteria</taxon>
        <taxon>Methanobacteriales</taxon>
        <taxon>Methanobacteriaceae</taxon>
        <taxon>Methanobacterium</taxon>
    </lineage>
</organism>
<dbReference type="Gene3D" id="3.30.420.130">
    <property type="entry name" value="Dinitrogenase iron-molybdenum cofactor biosynthesis domain"/>
    <property type="match status" value="1"/>
</dbReference>
<name>K2R1E8_METFP</name>
<dbReference type="InterPro" id="IPR003731">
    <property type="entry name" value="Di-Nase_FeMo-co_biosynth"/>
</dbReference>
<dbReference type="InterPro" id="IPR036105">
    <property type="entry name" value="DiNase_FeMo-co_biosyn_sf"/>
</dbReference>
<gene>
    <name evidence="2" type="ORF">A994_10579</name>
</gene>
<dbReference type="Pfam" id="PF02579">
    <property type="entry name" value="Nitro_FeMo-Co"/>
    <property type="match status" value="1"/>
</dbReference>
<comment type="caution">
    <text evidence="2">The sequence shown here is derived from an EMBL/GenBank/DDBJ whole genome shotgun (WGS) entry which is preliminary data.</text>
</comment>
<dbReference type="Proteomes" id="UP000007360">
    <property type="component" value="Unassembled WGS sequence"/>
</dbReference>
<dbReference type="SUPFAM" id="SSF53146">
    <property type="entry name" value="Nitrogenase accessory factor-like"/>
    <property type="match status" value="1"/>
</dbReference>
<dbReference type="AlphaFoldDB" id="K2R1E8"/>
<evidence type="ECO:0000259" key="1">
    <source>
        <dbReference type="Pfam" id="PF02579"/>
    </source>
</evidence>
<proteinExistence type="predicted"/>
<dbReference type="PATRIC" id="fig|1204725.3.peg.2129"/>
<evidence type="ECO:0000313" key="2">
    <source>
        <dbReference type="EMBL" id="EKF85057.1"/>
    </source>
</evidence>
<reference evidence="2 3" key="1">
    <citation type="journal article" date="2012" name="J. Bacteriol.">
        <title>Draft genome sequence of Methanobacterium formicicum DSM 3637, an archaebacterium isolated from the methane producer amoeba Pelomyxa palustris.</title>
        <authorList>
            <person name="Gutierrez G."/>
        </authorList>
    </citation>
    <scope>NUCLEOTIDE SEQUENCE [LARGE SCALE GENOMIC DNA]</scope>
    <source>
        <strain evidence="3">DSM 3637 / PP1</strain>
    </source>
</reference>
<protein>
    <submittedName>
        <fullName evidence="2">Dinitrogenase iron-molybdenum cofactor biosynthesis protein</fullName>
    </submittedName>
</protein>
<feature type="domain" description="Dinitrogenase iron-molybdenum cofactor biosynthesis" evidence="1">
    <location>
        <begin position="17"/>
        <end position="65"/>
    </location>
</feature>
<evidence type="ECO:0000313" key="3">
    <source>
        <dbReference type="Proteomes" id="UP000007360"/>
    </source>
</evidence>
<keyword evidence="3" id="KW-1185">Reference proteome</keyword>
<dbReference type="EMBL" id="AMPO01000010">
    <property type="protein sequence ID" value="EKF85057.1"/>
    <property type="molecule type" value="Genomic_DNA"/>
</dbReference>
<accession>K2R1E8</accession>